<dbReference type="InterPro" id="IPR001128">
    <property type="entry name" value="Cyt_P450"/>
</dbReference>
<dbReference type="AlphaFoldDB" id="A0AAN8VHN6"/>
<keyword evidence="1" id="KW-1133">Transmembrane helix</keyword>
<dbReference type="GO" id="GO:0020037">
    <property type="term" value="F:heme binding"/>
    <property type="evidence" value="ECO:0007669"/>
    <property type="project" value="InterPro"/>
</dbReference>
<dbReference type="GO" id="GO:0005506">
    <property type="term" value="F:iron ion binding"/>
    <property type="evidence" value="ECO:0007669"/>
    <property type="project" value="InterPro"/>
</dbReference>
<accession>A0AAN8VHN6</accession>
<dbReference type="InterPro" id="IPR036396">
    <property type="entry name" value="Cyt_P450_sf"/>
</dbReference>
<reference evidence="2 3" key="1">
    <citation type="submission" date="2023-12" db="EMBL/GenBank/DDBJ databases">
        <title>A high-quality genome assembly for Dillenia turbinata (Dilleniales).</title>
        <authorList>
            <person name="Chanderbali A."/>
        </authorList>
    </citation>
    <scope>NUCLEOTIDE SEQUENCE [LARGE SCALE GENOMIC DNA]</scope>
    <source>
        <strain evidence="2">LSX21</strain>
        <tissue evidence="2">Leaf</tissue>
    </source>
</reference>
<dbReference type="Gene3D" id="1.10.630.10">
    <property type="entry name" value="Cytochrome P450"/>
    <property type="match status" value="1"/>
</dbReference>
<dbReference type="PANTHER" id="PTHR47951:SF7">
    <property type="entry name" value="FLAVONOID 3',5'-HYDROXYLASE-LIKE ISOFORM X1"/>
    <property type="match status" value="1"/>
</dbReference>
<dbReference type="PANTHER" id="PTHR47951">
    <property type="entry name" value="OS08G0547900 PROTEIN"/>
    <property type="match status" value="1"/>
</dbReference>
<evidence type="ECO:0000313" key="2">
    <source>
        <dbReference type="EMBL" id="KAK6935243.1"/>
    </source>
</evidence>
<dbReference type="Proteomes" id="UP001370490">
    <property type="component" value="Unassembled WGS sequence"/>
</dbReference>
<evidence type="ECO:0000313" key="3">
    <source>
        <dbReference type="Proteomes" id="UP001370490"/>
    </source>
</evidence>
<dbReference type="InterPro" id="IPR002401">
    <property type="entry name" value="Cyt_P450_E_grp-I"/>
</dbReference>
<comment type="caution">
    <text evidence="2">The sequence shown here is derived from an EMBL/GenBank/DDBJ whole genome shotgun (WGS) entry which is preliminary data.</text>
</comment>
<gene>
    <name evidence="2" type="ORF">RJ641_035398</name>
</gene>
<dbReference type="GO" id="GO:0004497">
    <property type="term" value="F:monooxygenase activity"/>
    <property type="evidence" value="ECO:0007669"/>
    <property type="project" value="InterPro"/>
</dbReference>
<keyword evidence="1" id="KW-0472">Membrane</keyword>
<evidence type="ECO:0000256" key="1">
    <source>
        <dbReference type="SAM" id="Phobius"/>
    </source>
</evidence>
<name>A0AAN8VHN6_9MAGN</name>
<feature type="transmembrane region" description="Helical" evidence="1">
    <location>
        <begin position="26"/>
        <end position="47"/>
    </location>
</feature>
<keyword evidence="3" id="KW-1185">Reference proteome</keyword>
<keyword evidence="1" id="KW-0812">Transmembrane</keyword>
<sequence>MSFDLLEKVCSRWLWLWETSNKQDQLARVALTVSLLVSSLLWLLWIWNKLRKGKVHLPPGPRGLPIFGYLPFVGSELHHSFTQLAHSYGPIYKLWLGKKLCIVVSSPALVKEVTRDLDSTFANRAPSGASLATTYGGRDIAWAPYGPRWRILRKIFVSEMLSNKNLDDCYALRRDEVRKAIKNVYKKIGTSIEIGQLVFTTEINVVMNLLWGSTLDGEKIDGVGVEFRKVVSGIFDLLGKPNVSDFYPFLARFDLQGVEREVKRFIASIEKILDSVMDAHQMKKVAGKLDGAKNNETKDFLQFLLELKDQEDNAATLSMTEIKALVIDIVVGGTETTVASSEFVMAEVMKHPEKKKPLFAIPTPRLSNLYLYGE</sequence>
<proteinExistence type="predicted"/>
<dbReference type="SUPFAM" id="SSF48264">
    <property type="entry name" value="Cytochrome P450"/>
    <property type="match status" value="1"/>
</dbReference>
<dbReference type="GO" id="GO:0016705">
    <property type="term" value="F:oxidoreductase activity, acting on paired donors, with incorporation or reduction of molecular oxygen"/>
    <property type="evidence" value="ECO:0007669"/>
    <property type="project" value="InterPro"/>
</dbReference>
<protein>
    <submittedName>
        <fullName evidence="2">Cytochrome P450</fullName>
    </submittedName>
</protein>
<dbReference type="PRINTS" id="PR00463">
    <property type="entry name" value="EP450I"/>
</dbReference>
<dbReference type="EMBL" id="JBAMMX010000008">
    <property type="protein sequence ID" value="KAK6935243.1"/>
    <property type="molecule type" value="Genomic_DNA"/>
</dbReference>
<dbReference type="Pfam" id="PF00067">
    <property type="entry name" value="p450"/>
    <property type="match status" value="1"/>
</dbReference>
<organism evidence="2 3">
    <name type="scientific">Dillenia turbinata</name>
    <dbReference type="NCBI Taxonomy" id="194707"/>
    <lineage>
        <taxon>Eukaryota</taxon>
        <taxon>Viridiplantae</taxon>
        <taxon>Streptophyta</taxon>
        <taxon>Embryophyta</taxon>
        <taxon>Tracheophyta</taxon>
        <taxon>Spermatophyta</taxon>
        <taxon>Magnoliopsida</taxon>
        <taxon>eudicotyledons</taxon>
        <taxon>Gunneridae</taxon>
        <taxon>Pentapetalae</taxon>
        <taxon>Dilleniales</taxon>
        <taxon>Dilleniaceae</taxon>
        <taxon>Dillenia</taxon>
    </lineage>
</organism>